<name>F2UER1_SALR5</name>
<keyword evidence="11" id="KW-1185">Reference proteome</keyword>
<keyword evidence="5 7" id="KW-0472">Membrane</keyword>
<evidence type="ECO:0000256" key="7">
    <source>
        <dbReference type="RuleBase" id="RU079119"/>
    </source>
</evidence>
<comment type="domain">
    <text evidence="7">The DHHC domain is required for palmitoyltransferase activity.</text>
</comment>
<evidence type="ECO:0000313" key="10">
    <source>
        <dbReference type="EMBL" id="EGD75111.1"/>
    </source>
</evidence>
<dbReference type="GO" id="GO:0006612">
    <property type="term" value="P:protein targeting to membrane"/>
    <property type="evidence" value="ECO:0007669"/>
    <property type="project" value="TreeGrafter"/>
</dbReference>
<dbReference type="GO" id="GO:0005794">
    <property type="term" value="C:Golgi apparatus"/>
    <property type="evidence" value="ECO:0007669"/>
    <property type="project" value="TreeGrafter"/>
</dbReference>
<dbReference type="PANTHER" id="PTHR22883">
    <property type="entry name" value="ZINC FINGER DHHC DOMAIN CONTAINING PROTEIN"/>
    <property type="match status" value="1"/>
</dbReference>
<comment type="catalytic activity">
    <reaction evidence="7">
        <text>L-cysteinyl-[protein] + hexadecanoyl-CoA = S-hexadecanoyl-L-cysteinyl-[protein] + CoA</text>
        <dbReference type="Rhea" id="RHEA:36683"/>
        <dbReference type="Rhea" id="RHEA-COMP:10131"/>
        <dbReference type="Rhea" id="RHEA-COMP:11032"/>
        <dbReference type="ChEBI" id="CHEBI:29950"/>
        <dbReference type="ChEBI" id="CHEBI:57287"/>
        <dbReference type="ChEBI" id="CHEBI:57379"/>
        <dbReference type="ChEBI" id="CHEBI:74151"/>
        <dbReference type="EC" id="2.3.1.225"/>
    </reaction>
</comment>
<dbReference type="InterPro" id="IPR001594">
    <property type="entry name" value="Palmitoyltrfase_DHHC"/>
</dbReference>
<dbReference type="OrthoDB" id="272303at2759"/>
<feature type="transmembrane region" description="Helical" evidence="7">
    <location>
        <begin position="183"/>
        <end position="204"/>
    </location>
</feature>
<dbReference type="FunCoup" id="F2UER1">
    <property type="interactions" value="254"/>
</dbReference>
<feature type="compositionally biased region" description="Basic and acidic residues" evidence="8">
    <location>
        <begin position="20"/>
        <end position="37"/>
    </location>
</feature>
<reference evidence="10" key="1">
    <citation type="submission" date="2009-08" db="EMBL/GenBank/DDBJ databases">
        <title>Annotation of Salpingoeca rosetta.</title>
        <authorList>
            <consortium name="The Broad Institute Genome Sequencing Platform"/>
            <person name="Russ C."/>
            <person name="Cuomo C."/>
            <person name="Burger G."/>
            <person name="Gray M.W."/>
            <person name="Holland P.W.H."/>
            <person name="King N."/>
            <person name="Lang F.B.F."/>
            <person name="Roger A.J."/>
            <person name="Ruiz-Trillo I."/>
            <person name="Young S.K."/>
            <person name="Zeng Q."/>
            <person name="Gargeya S."/>
            <person name="Alvarado L."/>
            <person name="Berlin A."/>
            <person name="Chapman S.B."/>
            <person name="Chen Z."/>
            <person name="Freedman E."/>
            <person name="Gellesch M."/>
            <person name="Goldberg J."/>
            <person name="Griggs A."/>
            <person name="Gujja S."/>
            <person name="Heilman E."/>
            <person name="Heiman D."/>
            <person name="Howarth C."/>
            <person name="Mehta T."/>
            <person name="Neiman D."/>
            <person name="Pearson M."/>
            <person name="Roberts A."/>
            <person name="Saif S."/>
            <person name="Shea T."/>
            <person name="Shenoy N."/>
            <person name="Sisk P."/>
            <person name="Stolte C."/>
            <person name="Sykes S."/>
            <person name="White J."/>
            <person name="Yandava C."/>
            <person name="Haas B."/>
            <person name="Nusbaum C."/>
            <person name="Birren B."/>
        </authorList>
    </citation>
    <scope>NUCLEOTIDE SEQUENCE [LARGE SCALE GENOMIC DNA]</scope>
    <source>
        <strain evidence="10">ATCC 50818</strain>
    </source>
</reference>
<evidence type="ECO:0000256" key="3">
    <source>
        <dbReference type="ARBA" id="ARBA00022692"/>
    </source>
</evidence>
<evidence type="ECO:0000256" key="5">
    <source>
        <dbReference type="ARBA" id="ARBA00023136"/>
    </source>
</evidence>
<dbReference type="InParanoid" id="F2UER1"/>
<evidence type="ECO:0000256" key="2">
    <source>
        <dbReference type="ARBA" id="ARBA00022679"/>
    </source>
</evidence>
<feature type="transmembrane region" description="Helical" evidence="7">
    <location>
        <begin position="279"/>
        <end position="303"/>
    </location>
</feature>
<gene>
    <name evidence="10" type="ORF">PTSG_06766</name>
</gene>
<keyword evidence="3 7" id="KW-0812">Transmembrane</keyword>
<feature type="transmembrane region" description="Helical" evidence="7">
    <location>
        <begin position="332"/>
        <end position="359"/>
    </location>
</feature>
<dbReference type="GO" id="GO:0019706">
    <property type="term" value="F:protein-cysteine S-palmitoyltransferase activity"/>
    <property type="evidence" value="ECO:0007669"/>
    <property type="project" value="UniProtKB-EC"/>
</dbReference>
<evidence type="ECO:0000313" key="11">
    <source>
        <dbReference type="Proteomes" id="UP000007799"/>
    </source>
</evidence>
<dbReference type="STRING" id="946362.F2UER1"/>
<dbReference type="Pfam" id="PF01529">
    <property type="entry name" value="DHHC"/>
    <property type="match status" value="1"/>
</dbReference>
<dbReference type="Proteomes" id="UP000007799">
    <property type="component" value="Unassembled WGS sequence"/>
</dbReference>
<feature type="region of interest" description="Disordered" evidence="8">
    <location>
        <begin position="1"/>
        <end position="65"/>
    </location>
</feature>
<feature type="region of interest" description="Disordered" evidence="8">
    <location>
        <begin position="87"/>
        <end position="126"/>
    </location>
</feature>
<feature type="compositionally biased region" description="Basic and acidic residues" evidence="8">
    <location>
        <begin position="88"/>
        <end position="111"/>
    </location>
</feature>
<dbReference type="PROSITE" id="PS50216">
    <property type="entry name" value="DHHC"/>
    <property type="match status" value="1"/>
</dbReference>
<dbReference type="GO" id="GO:0005783">
    <property type="term" value="C:endoplasmic reticulum"/>
    <property type="evidence" value="ECO:0007669"/>
    <property type="project" value="TreeGrafter"/>
</dbReference>
<proteinExistence type="inferred from homology"/>
<feature type="transmembrane region" description="Helical" evidence="7">
    <location>
        <begin position="156"/>
        <end position="177"/>
    </location>
</feature>
<keyword evidence="6 7" id="KW-0012">Acyltransferase</keyword>
<protein>
    <recommendedName>
        <fullName evidence="7">Palmitoyltransferase</fullName>
        <ecNumber evidence="7">2.3.1.225</ecNumber>
    </recommendedName>
</protein>
<evidence type="ECO:0000256" key="1">
    <source>
        <dbReference type="ARBA" id="ARBA00004141"/>
    </source>
</evidence>
<evidence type="ECO:0000256" key="8">
    <source>
        <dbReference type="SAM" id="MobiDB-lite"/>
    </source>
</evidence>
<dbReference type="EC" id="2.3.1.225" evidence="7"/>
<dbReference type="RefSeq" id="XP_004992164.1">
    <property type="nucleotide sequence ID" value="XM_004992107.1"/>
</dbReference>
<comment type="similarity">
    <text evidence="7">Belongs to the DHHC palmitoyltransferase family.</text>
</comment>
<dbReference type="GeneID" id="16072723"/>
<dbReference type="AlphaFoldDB" id="F2UER1"/>
<comment type="subcellular location">
    <subcellularLocation>
        <location evidence="1">Membrane</location>
        <topology evidence="1">Multi-pass membrane protein</topology>
    </subcellularLocation>
</comment>
<dbReference type="InterPro" id="IPR039859">
    <property type="entry name" value="PFA4/ZDH16/20/ERF2-like"/>
</dbReference>
<dbReference type="PANTHER" id="PTHR22883:SF203">
    <property type="entry name" value="PALMITOYLTRANSFERASE"/>
    <property type="match status" value="1"/>
</dbReference>
<evidence type="ECO:0000259" key="9">
    <source>
        <dbReference type="Pfam" id="PF01529"/>
    </source>
</evidence>
<evidence type="ECO:0000256" key="6">
    <source>
        <dbReference type="ARBA" id="ARBA00023315"/>
    </source>
</evidence>
<sequence>MDGGEGHQGNGVHTTANDTDNGHNECENGSGNRDKNKFAIWTKKKARRPPQREHDEGDVDDDEEVEEDAAETDCMCCCLRRHKRRHRDSAGEDRAHDNASGGNDKHDRVDRGAATSMALQRKQWKEKMKQKKKAVDADGAFVRRTGWTLPLNWQQVMAWVIVGVMLLLHFGLVAPTFPERWQATPYLTVGGLFVVLIVLLFVCTTMDPADRNVRYDTVRPLTIDRSKRKHVIMDSHCYFCRVYVSSRAKHCSACNKCVSDFDHHCRWMNNCVGGRTYKLFFLCVLSGSLAAFGEAICCLYLLVTLYQQQHTLSGAPAVFCGRDVSRATATGLLSITLILALLAAASLTQLLVFHIMLVFKRLSTFDFIKLQREQEAMQQAENGEAPA</sequence>
<dbReference type="eggNOG" id="KOG1311">
    <property type="taxonomic scope" value="Eukaryota"/>
</dbReference>
<dbReference type="EMBL" id="GL832971">
    <property type="protein sequence ID" value="EGD75111.1"/>
    <property type="molecule type" value="Genomic_DNA"/>
</dbReference>
<accession>F2UER1</accession>
<feature type="compositionally biased region" description="Acidic residues" evidence="8">
    <location>
        <begin position="56"/>
        <end position="65"/>
    </location>
</feature>
<keyword evidence="4 7" id="KW-1133">Transmembrane helix</keyword>
<evidence type="ECO:0000256" key="4">
    <source>
        <dbReference type="ARBA" id="ARBA00022989"/>
    </source>
</evidence>
<keyword evidence="2 7" id="KW-0808">Transferase</keyword>
<organism evidence="11">
    <name type="scientific">Salpingoeca rosetta (strain ATCC 50818 / BSB-021)</name>
    <dbReference type="NCBI Taxonomy" id="946362"/>
    <lineage>
        <taxon>Eukaryota</taxon>
        <taxon>Choanoflagellata</taxon>
        <taxon>Craspedida</taxon>
        <taxon>Salpingoecidae</taxon>
        <taxon>Salpingoeca</taxon>
    </lineage>
</organism>
<dbReference type="GO" id="GO:0016020">
    <property type="term" value="C:membrane"/>
    <property type="evidence" value="ECO:0007669"/>
    <property type="project" value="UniProtKB-SubCell"/>
</dbReference>
<dbReference type="KEGG" id="sre:PTSG_06766"/>
<feature type="domain" description="Palmitoyltransferase DHHC" evidence="9">
    <location>
        <begin position="234"/>
        <end position="369"/>
    </location>
</feature>